<evidence type="ECO:0000313" key="3">
    <source>
        <dbReference type="Proteomes" id="UP001595733"/>
    </source>
</evidence>
<reference evidence="3" key="1">
    <citation type="journal article" date="2019" name="Int. J. Syst. Evol. Microbiol.">
        <title>The Global Catalogue of Microorganisms (GCM) 10K type strain sequencing project: providing services to taxonomists for standard genome sequencing and annotation.</title>
        <authorList>
            <consortium name="The Broad Institute Genomics Platform"/>
            <consortium name="The Broad Institute Genome Sequencing Center for Infectious Disease"/>
            <person name="Wu L."/>
            <person name="Ma J."/>
        </authorList>
    </citation>
    <scope>NUCLEOTIDE SEQUENCE [LARGE SCALE GENOMIC DNA]</scope>
    <source>
        <strain evidence="3">CCUG 50353</strain>
    </source>
</reference>
<name>A0ABV8UXA0_9BACL</name>
<proteinExistence type="predicted"/>
<keyword evidence="1" id="KW-1133">Transmembrane helix</keyword>
<feature type="transmembrane region" description="Helical" evidence="1">
    <location>
        <begin position="72"/>
        <end position="90"/>
    </location>
</feature>
<organism evidence="2 3">
    <name type="scientific">Chryseomicrobium palamuruense</name>
    <dbReference type="NCBI Taxonomy" id="682973"/>
    <lineage>
        <taxon>Bacteria</taxon>
        <taxon>Bacillati</taxon>
        <taxon>Bacillota</taxon>
        <taxon>Bacilli</taxon>
        <taxon>Bacillales</taxon>
        <taxon>Caryophanaceae</taxon>
        <taxon>Chryseomicrobium</taxon>
    </lineage>
</organism>
<sequence length="150" mass="16655">MFGRKKKDEKVALGNLIDGVNLPQNTSVQVKMNTNEVMISGNNQEFLISFEKLVNVDLKSDVEMEQIIEQSLPGMVIGAAAFGVIGAMIGGRVKTKEKKKVSHFLIINFQSDELKTIVIDASKDWYNAAGLVDLFRKFNNVQTAPVRQVL</sequence>
<evidence type="ECO:0000256" key="1">
    <source>
        <dbReference type="SAM" id="Phobius"/>
    </source>
</evidence>
<dbReference type="Proteomes" id="UP001595733">
    <property type="component" value="Unassembled WGS sequence"/>
</dbReference>
<dbReference type="RefSeq" id="WP_378141819.1">
    <property type="nucleotide sequence ID" value="NZ_JBHSEF010000023.1"/>
</dbReference>
<dbReference type="EMBL" id="JBHSEF010000023">
    <property type="protein sequence ID" value="MFC4355346.1"/>
    <property type="molecule type" value="Genomic_DNA"/>
</dbReference>
<keyword evidence="1" id="KW-0812">Transmembrane</keyword>
<evidence type="ECO:0000313" key="2">
    <source>
        <dbReference type="EMBL" id="MFC4355346.1"/>
    </source>
</evidence>
<gene>
    <name evidence="2" type="ORF">ACFO0S_09830</name>
</gene>
<accession>A0ABV8UXA0</accession>
<keyword evidence="1" id="KW-0472">Membrane</keyword>
<protein>
    <submittedName>
        <fullName evidence="2">Uncharacterized protein</fullName>
    </submittedName>
</protein>
<comment type="caution">
    <text evidence="2">The sequence shown here is derived from an EMBL/GenBank/DDBJ whole genome shotgun (WGS) entry which is preliminary data.</text>
</comment>
<keyword evidence="3" id="KW-1185">Reference proteome</keyword>